<dbReference type="Proteomes" id="UP001610104">
    <property type="component" value="Unassembled WGS sequence"/>
</dbReference>
<evidence type="ECO:0000256" key="8">
    <source>
        <dbReference type="SAM" id="SignalP"/>
    </source>
</evidence>
<evidence type="ECO:0000259" key="9">
    <source>
        <dbReference type="Pfam" id="PF01773"/>
    </source>
</evidence>
<feature type="transmembrane region" description="Helical" evidence="7">
    <location>
        <begin position="79"/>
        <end position="96"/>
    </location>
</feature>
<evidence type="ECO:0000256" key="4">
    <source>
        <dbReference type="ARBA" id="ARBA00022692"/>
    </source>
</evidence>
<comment type="similarity">
    <text evidence="2">Belongs to the concentrative nucleoside transporter (CNT) (TC 2.A.41) family.</text>
</comment>
<feature type="transmembrane region" description="Helical" evidence="7">
    <location>
        <begin position="176"/>
        <end position="195"/>
    </location>
</feature>
<feature type="transmembrane region" description="Helical" evidence="7">
    <location>
        <begin position="243"/>
        <end position="265"/>
    </location>
</feature>
<keyword evidence="8" id="KW-0732">Signal</keyword>
<comment type="subcellular location">
    <subcellularLocation>
        <location evidence="1">Cell membrane</location>
        <topology evidence="1">Multi-pass membrane protein</topology>
    </subcellularLocation>
</comment>
<keyword evidence="6 7" id="KW-0472">Membrane</keyword>
<feature type="signal peptide" evidence="8">
    <location>
        <begin position="1"/>
        <end position="21"/>
    </location>
</feature>
<evidence type="ECO:0000256" key="2">
    <source>
        <dbReference type="ARBA" id="ARBA00009033"/>
    </source>
</evidence>
<dbReference type="InterPro" id="IPR008276">
    <property type="entry name" value="C_nuclsd_transpt"/>
</dbReference>
<feature type="transmembrane region" description="Helical" evidence="7">
    <location>
        <begin position="108"/>
        <end position="132"/>
    </location>
</feature>
<evidence type="ECO:0000313" key="13">
    <source>
        <dbReference type="Proteomes" id="UP001610104"/>
    </source>
</evidence>
<feature type="domain" description="Nucleoside transporter/FeoB GTPase Gate" evidence="11">
    <location>
        <begin position="168"/>
        <end position="267"/>
    </location>
</feature>
<dbReference type="Pfam" id="PF07662">
    <property type="entry name" value="Nucleos_tra2_C"/>
    <property type="match status" value="1"/>
</dbReference>
<protein>
    <submittedName>
        <fullName evidence="12">Nucleoside transporter C-terminal domain-containing protein</fullName>
    </submittedName>
</protein>
<reference evidence="12 13" key="1">
    <citation type="submission" date="2024-02" db="EMBL/GenBank/DDBJ databases">
        <title>A Gaetbulibacter species isolated from tidal flats and genomic insights of their niches.</title>
        <authorList>
            <person name="Ye Y."/>
        </authorList>
    </citation>
    <scope>NUCLEOTIDE SEQUENCE [LARGE SCALE GENOMIC DNA]</scope>
    <source>
        <strain evidence="12 13">KEM-8</strain>
    </source>
</reference>
<feature type="domain" description="Concentrative nucleoside transporter C-terminal" evidence="10">
    <location>
        <begin position="280"/>
        <end position="500"/>
    </location>
</feature>
<keyword evidence="5 7" id="KW-1133">Transmembrane helix</keyword>
<sequence>MKHLLLATIALFFGLTSTTLAQNTNQNASLDTLKTATEITTKIADSIPLQSNNIIASTVETAVTVGTAIPISGFSMNSLMRGVLGMFVLLLISFILSKNRKAINWKTIGFGLTAQLLLAIGVLKIPAIQSVFEFVGKLFVKILDFTQAGSEFLLGGLVNADTFGFIFLFQILPTIIFFSALTSVLFYLGVIQYVVKGMAWVLTKLLGISGAESLSVAGNIFLGQTEAPLMIKAYLEKMSKSEILLVMVGGMATVAGGVLAAYIGFLGGDDPVLKIFYAKHLLTASVMAAPGAIVISKMLYPQEEEINSELEVSQENIGSNILDAIANGTTEGLKLAANVGAMLLVFVAFIAMINYGFGKFGNLFGINNWISGNTPYGSFSIEFVLGYVFAPIMWLIGVAKEDIALMGQLLGIKLAASEFVGYIQLAELKNMANLTHLKFEKSIIMATYMLCGFANFASIGIQIGGIGSLAPGQRKVLSEFGLRALIGGTIASLLSATIAGMIIG</sequence>
<keyword evidence="4 7" id="KW-0812">Transmembrane</keyword>
<dbReference type="PANTHER" id="PTHR10590:SF4">
    <property type="entry name" value="SOLUTE CARRIER FAMILY 28 MEMBER 3"/>
    <property type="match status" value="1"/>
</dbReference>
<evidence type="ECO:0000256" key="1">
    <source>
        <dbReference type="ARBA" id="ARBA00004651"/>
    </source>
</evidence>
<dbReference type="EMBL" id="JBAWKC010000002">
    <property type="protein sequence ID" value="MFH6768637.1"/>
    <property type="molecule type" value="Genomic_DNA"/>
</dbReference>
<comment type="caution">
    <text evidence="12">The sequence shown here is derived from an EMBL/GenBank/DDBJ whole genome shotgun (WGS) entry which is preliminary data.</text>
</comment>
<keyword evidence="13" id="KW-1185">Reference proteome</keyword>
<feature type="transmembrane region" description="Helical" evidence="7">
    <location>
        <begin position="443"/>
        <end position="470"/>
    </location>
</feature>
<feature type="transmembrane region" description="Helical" evidence="7">
    <location>
        <begin position="377"/>
        <end position="396"/>
    </location>
</feature>
<name>A0ABW7MP92_9FLAO</name>
<feature type="transmembrane region" description="Helical" evidence="7">
    <location>
        <begin position="335"/>
        <end position="357"/>
    </location>
</feature>
<evidence type="ECO:0000256" key="3">
    <source>
        <dbReference type="ARBA" id="ARBA00022475"/>
    </source>
</evidence>
<gene>
    <name evidence="12" type="ORF">V8G56_07820</name>
</gene>
<dbReference type="InterPro" id="IPR011657">
    <property type="entry name" value="CNT_C_dom"/>
</dbReference>
<dbReference type="Pfam" id="PF07670">
    <property type="entry name" value="Gate"/>
    <property type="match status" value="1"/>
</dbReference>
<feature type="chain" id="PRO_5045459542" evidence="8">
    <location>
        <begin position="22"/>
        <end position="504"/>
    </location>
</feature>
<dbReference type="InterPro" id="IPR011642">
    <property type="entry name" value="Gate_dom"/>
</dbReference>
<evidence type="ECO:0000259" key="11">
    <source>
        <dbReference type="Pfam" id="PF07670"/>
    </source>
</evidence>
<accession>A0ABW7MP92</accession>
<keyword evidence="3" id="KW-1003">Cell membrane</keyword>
<evidence type="ECO:0000259" key="10">
    <source>
        <dbReference type="Pfam" id="PF07662"/>
    </source>
</evidence>
<dbReference type="Pfam" id="PF01773">
    <property type="entry name" value="Nucleos_tra2_N"/>
    <property type="match status" value="1"/>
</dbReference>
<evidence type="ECO:0000313" key="12">
    <source>
        <dbReference type="EMBL" id="MFH6768637.1"/>
    </source>
</evidence>
<evidence type="ECO:0000256" key="5">
    <source>
        <dbReference type="ARBA" id="ARBA00022989"/>
    </source>
</evidence>
<evidence type="ECO:0000256" key="6">
    <source>
        <dbReference type="ARBA" id="ARBA00023136"/>
    </source>
</evidence>
<feature type="domain" description="Concentrative nucleoside transporter N-terminal" evidence="9">
    <location>
        <begin position="84"/>
        <end position="157"/>
    </location>
</feature>
<proteinExistence type="inferred from homology"/>
<feature type="transmembrane region" description="Helical" evidence="7">
    <location>
        <begin position="482"/>
        <end position="503"/>
    </location>
</feature>
<organism evidence="12 13">
    <name type="scientific">Gaetbulibacter aquiaggeris</name>
    <dbReference type="NCBI Taxonomy" id="1735373"/>
    <lineage>
        <taxon>Bacteria</taxon>
        <taxon>Pseudomonadati</taxon>
        <taxon>Bacteroidota</taxon>
        <taxon>Flavobacteriia</taxon>
        <taxon>Flavobacteriales</taxon>
        <taxon>Flavobacteriaceae</taxon>
        <taxon>Gaetbulibacter</taxon>
    </lineage>
</organism>
<evidence type="ECO:0000256" key="7">
    <source>
        <dbReference type="SAM" id="Phobius"/>
    </source>
</evidence>
<dbReference type="RefSeq" id="WP_395437888.1">
    <property type="nucleotide sequence ID" value="NZ_JBAWKC010000002.1"/>
</dbReference>
<dbReference type="PANTHER" id="PTHR10590">
    <property type="entry name" value="SODIUM/NUCLEOSIDE COTRANSPORTER"/>
    <property type="match status" value="1"/>
</dbReference>
<feature type="transmembrane region" description="Helical" evidence="7">
    <location>
        <begin position="277"/>
        <end position="300"/>
    </location>
</feature>
<dbReference type="InterPro" id="IPR002668">
    <property type="entry name" value="CNT_N_dom"/>
</dbReference>